<protein>
    <recommendedName>
        <fullName evidence="5">DUF3558 domain-containing protein</fullName>
    </recommendedName>
</protein>
<evidence type="ECO:0008006" key="5">
    <source>
        <dbReference type="Google" id="ProtNLM"/>
    </source>
</evidence>
<reference evidence="4" key="1">
    <citation type="journal article" date="2019" name="Int. J. Syst. Evol. Microbiol.">
        <title>The Global Catalogue of Microorganisms (GCM) 10K type strain sequencing project: providing services to taxonomists for standard genome sequencing and annotation.</title>
        <authorList>
            <consortium name="The Broad Institute Genomics Platform"/>
            <consortium name="The Broad Institute Genome Sequencing Center for Infectious Disease"/>
            <person name="Wu L."/>
            <person name="Ma J."/>
        </authorList>
    </citation>
    <scope>NUCLEOTIDE SEQUENCE [LARGE SCALE GENOMIC DNA]</scope>
    <source>
        <strain evidence="4">CGMCC 1.12471</strain>
    </source>
</reference>
<accession>A0ABW4LG19</accession>
<comment type="caution">
    <text evidence="3">The sequence shown here is derived from an EMBL/GenBank/DDBJ whole genome shotgun (WGS) entry which is preliminary data.</text>
</comment>
<gene>
    <name evidence="3" type="ORF">ACFSBI_09030</name>
</gene>
<feature type="compositionally biased region" description="Low complexity" evidence="1">
    <location>
        <begin position="200"/>
        <end position="210"/>
    </location>
</feature>
<keyword evidence="2" id="KW-0732">Signal</keyword>
<feature type="region of interest" description="Disordered" evidence="1">
    <location>
        <begin position="35"/>
        <end position="64"/>
    </location>
</feature>
<evidence type="ECO:0000256" key="2">
    <source>
        <dbReference type="SAM" id="SignalP"/>
    </source>
</evidence>
<evidence type="ECO:0000313" key="4">
    <source>
        <dbReference type="Proteomes" id="UP001597347"/>
    </source>
</evidence>
<dbReference type="EMBL" id="JBHUEA010000012">
    <property type="protein sequence ID" value="MFD1721693.1"/>
    <property type="molecule type" value="Genomic_DNA"/>
</dbReference>
<dbReference type="PROSITE" id="PS51257">
    <property type="entry name" value="PROKAR_LIPOPROTEIN"/>
    <property type="match status" value="1"/>
</dbReference>
<feature type="chain" id="PRO_5045261440" description="DUF3558 domain-containing protein" evidence="2">
    <location>
        <begin position="32"/>
        <end position="222"/>
    </location>
</feature>
<proteinExistence type="predicted"/>
<feature type="compositionally biased region" description="Pro residues" evidence="1">
    <location>
        <begin position="40"/>
        <end position="58"/>
    </location>
</feature>
<dbReference type="RefSeq" id="WP_377934161.1">
    <property type="nucleotide sequence ID" value="NZ_JBHUEA010000012.1"/>
</dbReference>
<keyword evidence="4" id="KW-1185">Reference proteome</keyword>
<evidence type="ECO:0000313" key="3">
    <source>
        <dbReference type="EMBL" id="MFD1721693.1"/>
    </source>
</evidence>
<evidence type="ECO:0000256" key="1">
    <source>
        <dbReference type="SAM" id="MobiDB-lite"/>
    </source>
</evidence>
<feature type="signal peptide" evidence="2">
    <location>
        <begin position="1"/>
        <end position="31"/>
    </location>
</feature>
<feature type="compositionally biased region" description="Pro residues" evidence="1">
    <location>
        <begin position="211"/>
        <end position="222"/>
    </location>
</feature>
<organism evidence="3 4">
    <name type="scientific">Amnibacterium endophyticum</name>
    <dbReference type="NCBI Taxonomy" id="2109337"/>
    <lineage>
        <taxon>Bacteria</taxon>
        <taxon>Bacillati</taxon>
        <taxon>Actinomycetota</taxon>
        <taxon>Actinomycetes</taxon>
        <taxon>Micrococcales</taxon>
        <taxon>Microbacteriaceae</taxon>
        <taxon>Amnibacterium</taxon>
    </lineage>
</organism>
<feature type="region of interest" description="Disordered" evidence="1">
    <location>
        <begin position="200"/>
        <end position="222"/>
    </location>
</feature>
<sequence length="222" mass="22624">MRGIRRIGGALPLVALTCGLLAACTSNPVGAVVTPSATPSAPPPVVTPAPTPTTPPPTQSAADATPVDLRCADLVPKDVARTLAPELTRVKDWTPTAGTPAAQLADLKGTACAWTDAAGDMLEVAVAEPSRKDATQLKNDLVRRSNSVPTYGGEAYFQIVDHVGRVDAFRGRTWISARSNRFLEPGDAAGVVASVDAAAGTSPVTASPTPTAEPTPSPAPTS</sequence>
<name>A0ABW4LG19_9MICO</name>
<dbReference type="Proteomes" id="UP001597347">
    <property type="component" value="Unassembled WGS sequence"/>
</dbReference>